<organism evidence="5 6">
    <name type="scientific">Parabacteroides chartae</name>
    <dbReference type="NCBI Taxonomy" id="1037355"/>
    <lineage>
        <taxon>Bacteria</taxon>
        <taxon>Pseudomonadati</taxon>
        <taxon>Bacteroidota</taxon>
        <taxon>Bacteroidia</taxon>
        <taxon>Bacteroidales</taxon>
        <taxon>Tannerellaceae</taxon>
        <taxon>Parabacteroides</taxon>
    </lineage>
</organism>
<dbReference type="Gene3D" id="3.20.110.20">
    <property type="match status" value="1"/>
</dbReference>
<dbReference type="EMBL" id="FUYQ01000007">
    <property type="protein sequence ID" value="SKB47578.1"/>
    <property type="molecule type" value="Genomic_DNA"/>
</dbReference>
<keyword evidence="3" id="KW-0175">Coiled coil</keyword>
<protein>
    <submittedName>
        <fullName evidence="5">Alpha-amylase</fullName>
    </submittedName>
</protein>
<feature type="coiled-coil region" evidence="3">
    <location>
        <begin position="399"/>
        <end position="426"/>
    </location>
</feature>
<dbReference type="Pfam" id="PF03065">
    <property type="entry name" value="Glyco_hydro_57"/>
    <property type="match status" value="1"/>
</dbReference>
<keyword evidence="2" id="KW-0119">Carbohydrate metabolism</keyword>
<dbReference type="PANTHER" id="PTHR36306">
    <property type="entry name" value="ALPHA-AMYLASE-RELATED-RELATED"/>
    <property type="match status" value="1"/>
</dbReference>
<evidence type="ECO:0000256" key="1">
    <source>
        <dbReference type="ARBA" id="ARBA00006821"/>
    </source>
</evidence>
<dbReference type="InterPro" id="IPR011330">
    <property type="entry name" value="Glyco_hydro/deAcase_b/a-brl"/>
</dbReference>
<reference evidence="6" key="1">
    <citation type="submission" date="2017-02" db="EMBL/GenBank/DDBJ databases">
        <authorList>
            <person name="Varghese N."/>
            <person name="Submissions S."/>
        </authorList>
    </citation>
    <scope>NUCLEOTIDE SEQUENCE [LARGE SCALE GENOMIC DNA]</scope>
    <source>
        <strain evidence="6">DSM 24967</strain>
    </source>
</reference>
<dbReference type="CDD" id="cd10795">
    <property type="entry name" value="GH57N_MJA1_like"/>
    <property type="match status" value="1"/>
</dbReference>
<feature type="domain" description="Glycoside hydrolase family 57 N-terminal" evidence="4">
    <location>
        <begin position="6"/>
        <end position="293"/>
    </location>
</feature>
<dbReference type="InterPro" id="IPR052046">
    <property type="entry name" value="GH57_Enzymes"/>
</dbReference>
<dbReference type="Proteomes" id="UP000190852">
    <property type="component" value="Unassembled WGS sequence"/>
</dbReference>
<keyword evidence="6" id="KW-1185">Reference proteome</keyword>
<dbReference type="GO" id="GO:0005975">
    <property type="term" value="P:carbohydrate metabolic process"/>
    <property type="evidence" value="ECO:0007669"/>
    <property type="project" value="InterPro"/>
</dbReference>
<dbReference type="RefSeq" id="WP_079682948.1">
    <property type="nucleotide sequence ID" value="NZ_FUYQ01000007.1"/>
</dbReference>
<evidence type="ECO:0000313" key="6">
    <source>
        <dbReference type="Proteomes" id="UP000190852"/>
    </source>
</evidence>
<evidence type="ECO:0000313" key="5">
    <source>
        <dbReference type="EMBL" id="SKB47578.1"/>
    </source>
</evidence>
<comment type="similarity">
    <text evidence="1">Belongs to the glycosyl hydrolase 57 family.</text>
</comment>
<evidence type="ECO:0000259" key="4">
    <source>
        <dbReference type="Pfam" id="PF03065"/>
    </source>
</evidence>
<name>A0A1T5BK13_9BACT</name>
<proteinExistence type="inferred from homology"/>
<dbReference type="GO" id="GO:0003824">
    <property type="term" value="F:catalytic activity"/>
    <property type="evidence" value="ECO:0007669"/>
    <property type="project" value="InterPro"/>
</dbReference>
<sequence length="437" mass="51062">MKTICFYFQIHQPFRLKRYRFFDIGNDHYYYDDFSNEEIIRRIAEKCYIPANRTILDMIKSSGGKFKVAFSISGTAIEQMEIYAPEVIDSFKELAATGNVEFLAETYSHSLASLADKEEFKDQIRMHKEKIHSLFGVTPKVFRNTELIYSDTISEWVYKAGFKGMITEGAKHVLGWKSPNYLYTSKVQPLLKLLLKNDRFSEDISDRFNNYAWNEYPLTADKFISWIAETPPEQQIINLFMNYEVLGSYHPAESGIFDFFKALPRFAAEKEIGFILPSEAFNLLKPVDSISVPYPMSWVDEERDCSAWLGNLLQQEAFTKLKEIVERVRLCEDRRIRQDWNYLQSSDHFYYMSTKHMGGGAFSPYDNPYEAFNNYMNVLSDFILRVEAQYPTSIENEELNSLLTTIKNQGLEIESLKKELDKFKKKETVTEVKKGKK</sequence>
<gene>
    <name evidence="5" type="ORF">SAMN05660349_01343</name>
</gene>
<evidence type="ECO:0000256" key="3">
    <source>
        <dbReference type="SAM" id="Coils"/>
    </source>
</evidence>
<evidence type="ECO:0000256" key="2">
    <source>
        <dbReference type="ARBA" id="ARBA00023277"/>
    </source>
</evidence>
<dbReference type="SUPFAM" id="SSF88713">
    <property type="entry name" value="Glycoside hydrolase/deacetylase"/>
    <property type="match status" value="1"/>
</dbReference>
<dbReference type="InterPro" id="IPR004300">
    <property type="entry name" value="Glyco_hydro_57_N"/>
</dbReference>
<dbReference type="PANTHER" id="PTHR36306:SF1">
    <property type="entry name" value="ALPHA-AMYLASE-RELATED"/>
    <property type="match status" value="1"/>
</dbReference>
<dbReference type="AlphaFoldDB" id="A0A1T5BK13"/>
<accession>A0A1T5BK13</accession>